<proteinExistence type="predicted"/>
<comment type="caution">
    <text evidence="1">The sequence shown here is derived from an EMBL/GenBank/DDBJ whole genome shotgun (WGS) entry which is preliminary data.</text>
</comment>
<dbReference type="EMBL" id="LCNT01000004">
    <property type="protein sequence ID" value="KKU61122.1"/>
    <property type="molecule type" value="Genomic_DNA"/>
</dbReference>
<dbReference type="Proteomes" id="UP000033860">
    <property type="component" value="Unassembled WGS sequence"/>
</dbReference>
<organism evidence="1 2">
    <name type="scientific">Candidatus Beckwithbacteria bacterium GW2011_GWB1_47_15</name>
    <dbReference type="NCBI Taxonomy" id="1618371"/>
    <lineage>
        <taxon>Bacteria</taxon>
        <taxon>Candidatus Beckwithiibacteriota</taxon>
    </lineage>
</organism>
<name>A0A0G1RVH6_9BACT</name>
<evidence type="ECO:0000313" key="2">
    <source>
        <dbReference type="Proteomes" id="UP000033860"/>
    </source>
</evidence>
<dbReference type="AlphaFoldDB" id="A0A0G1RVH6"/>
<evidence type="ECO:0000313" key="1">
    <source>
        <dbReference type="EMBL" id="KKU61122.1"/>
    </source>
</evidence>
<gene>
    <name evidence="1" type="ORF">UX85_C0004G0043</name>
</gene>
<accession>A0A0G1RVH6</accession>
<sequence>MSKSLKKKKMVEARRPVENLEVQAPHLARQLKEFMGKLSERWLDRIENRERVGRGIDWVQSFIAWKALSRLQRAEEAQDPRVDEARELAREMHGKSNHHFFVTCIDGRNLPAIMFSFVPKLGGAMRTQAGELFSFGEELDPKTVAVNKDSFEAQAIKKLVADPERKGNTIYYSLDSHLGCAAKDGMHLSEGAEESDGGLLDDVGRKMKISHGIQEFYRELRGQKIPVADIVPQNFSYNPHDGTIYLGLEMHIDNAPREGFTQRVLSEYRKNGDVVNTWDFLEDAEVIKALEAQNIPQADFRGNFAESMLGNWQAIYALWNKGEGEVYRKIYQRIKQAYIKNGFSISDEVGSDSHLIYDGEKVVIRGAIENKAKVMLKNLVTRWSIAQANQGEGAWPFAEHQEQGVVITEGGYAPFPNPGNKPFPPDMFAVFAYDDPHNLVDHTLLSANLVRDFRRTGKIKDPLGKLEGAEFVGVPVLVLNHQILRNLGEESWGILERTNFTDLFSSLDWNFGSEIYRWGKPDIKDLLMKAVGKETFTEANDVSELIDATWELFSRTKAMLLHRDIRRLIIKGRLLIVNKLIDGYRKPRVFMPMVF</sequence>
<protein>
    <submittedName>
        <fullName evidence="1">Uncharacterized protein</fullName>
    </submittedName>
</protein>
<reference evidence="1 2" key="1">
    <citation type="journal article" date="2015" name="Nature">
        <title>rRNA introns, odd ribosomes, and small enigmatic genomes across a large radiation of phyla.</title>
        <authorList>
            <person name="Brown C.T."/>
            <person name="Hug L.A."/>
            <person name="Thomas B.C."/>
            <person name="Sharon I."/>
            <person name="Castelle C.J."/>
            <person name="Singh A."/>
            <person name="Wilkins M.J."/>
            <person name="Williams K.H."/>
            <person name="Banfield J.F."/>
        </authorList>
    </citation>
    <scope>NUCLEOTIDE SEQUENCE [LARGE SCALE GENOMIC DNA]</scope>
</reference>